<feature type="region of interest" description="Disordered" evidence="1">
    <location>
        <begin position="1"/>
        <end position="61"/>
    </location>
</feature>
<organism evidence="2 3">
    <name type="scientific">Pleurodeles waltl</name>
    <name type="common">Iberian ribbed newt</name>
    <dbReference type="NCBI Taxonomy" id="8319"/>
    <lineage>
        <taxon>Eukaryota</taxon>
        <taxon>Metazoa</taxon>
        <taxon>Chordata</taxon>
        <taxon>Craniata</taxon>
        <taxon>Vertebrata</taxon>
        <taxon>Euteleostomi</taxon>
        <taxon>Amphibia</taxon>
        <taxon>Batrachia</taxon>
        <taxon>Caudata</taxon>
        <taxon>Salamandroidea</taxon>
        <taxon>Salamandridae</taxon>
        <taxon>Pleurodelinae</taxon>
        <taxon>Pleurodeles</taxon>
    </lineage>
</organism>
<dbReference type="EMBL" id="JANPWB010000009">
    <property type="protein sequence ID" value="KAJ1153459.1"/>
    <property type="molecule type" value="Genomic_DNA"/>
</dbReference>
<evidence type="ECO:0000256" key="1">
    <source>
        <dbReference type="SAM" id="MobiDB-lite"/>
    </source>
</evidence>
<comment type="caution">
    <text evidence="2">The sequence shown here is derived from an EMBL/GenBank/DDBJ whole genome shotgun (WGS) entry which is preliminary data.</text>
</comment>
<keyword evidence="3" id="KW-1185">Reference proteome</keyword>
<proteinExistence type="predicted"/>
<reference evidence="2" key="1">
    <citation type="journal article" date="2022" name="bioRxiv">
        <title>Sequencing and chromosome-scale assembly of the giantPleurodeles waltlgenome.</title>
        <authorList>
            <person name="Brown T."/>
            <person name="Elewa A."/>
            <person name="Iarovenko S."/>
            <person name="Subramanian E."/>
            <person name="Araus A.J."/>
            <person name="Petzold A."/>
            <person name="Susuki M."/>
            <person name="Suzuki K.-i.T."/>
            <person name="Hayashi T."/>
            <person name="Toyoda A."/>
            <person name="Oliveira C."/>
            <person name="Osipova E."/>
            <person name="Leigh N.D."/>
            <person name="Simon A."/>
            <person name="Yun M.H."/>
        </authorList>
    </citation>
    <scope>NUCLEOTIDE SEQUENCE</scope>
    <source>
        <strain evidence="2">20211129_DDA</strain>
        <tissue evidence="2">Liver</tissue>
    </source>
</reference>
<gene>
    <name evidence="2" type="ORF">NDU88_006218</name>
</gene>
<protein>
    <submittedName>
        <fullName evidence="2">Uncharacterized protein</fullName>
    </submittedName>
</protein>
<sequence length="79" mass="8853">MALNQAVLETTGAFPVITDESDTKKIEDDKNENKNELEKNGSDTKEEDTFRDTFLPEVRPPQYNEAHVQEQVEEIGAGG</sequence>
<evidence type="ECO:0000313" key="3">
    <source>
        <dbReference type="Proteomes" id="UP001066276"/>
    </source>
</evidence>
<accession>A0AAV7RMF4</accession>
<feature type="compositionally biased region" description="Basic and acidic residues" evidence="1">
    <location>
        <begin position="21"/>
        <end position="51"/>
    </location>
</feature>
<evidence type="ECO:0000313" key="2">
    <source>
        <dbReference type="EMBL" id="KAJ1153459.1"/>
    </source>
</evidence>
<dbReference type="Proteomes" id="UP001066276">
    <property type="component" value="Chromosome 5"/>
</dbReference>
<name>A0AAV7RMF4_PLEWA</name>
<dbReference type="AlphaFoldDB" id="A0AAV7RMF4"/>